<dbReference type="GO" id="GO:0061630">
    <property type="term" value="F:ubiquitin protein ligase activity"/>
    <property type="evidence" value="ECO:0007669"/>
    <property type="project" value="UniProtKB-UniRule"/>
</dbReference>
<keyword evidence="2" id="KW-1133">Transmembrane helix</keyword>
<dbReference type="UniPathway" id="UPA00143"/>
<dbReference type="InParanoid" id="Q54DM5"/>
<sequence>MLTIYIYINLIIIRFVHVFQPAFQNLIKKTVEQSSLEIEKRLIDLKSLLNIIFDSKSKESHSPSFIKLDMFGLFIRYFFINESLKNNKKQQQQQPPLLYLISLFFIGTFIQSILFVYKFKNINSILEFLNSKNSFDEIDEQVKSICSTYLRKVCFLLCCIDQSLDVSCQTGNIGKMDFKRLLTFLKESSGLNVSFETILFNNQVLNDMISKVWLPFANVTKENNNGEEPTILLDEQSCLPLRSWKELSIIPLPNDYHKYFLECTSKKKCSKCDGKNGIVKFVCLLCGELLCLKDYFIHSNSNQSLNTDIHPIGVYLLLNETYIIINIEGKSKLWGTVYLDAEHGAEDYGLKRGKPLTLNNERLGKLKSDIITLLNVHSLQTVFIKNFE</sequence>
<keyword evidence="1" id="KW-0863">Zinc-finger</keyword>
<dbReference type="GeneID" id="8628527"/>
<dbReference type="eggNOG" id="KOG1139">
    <property type="taxonomic scope" value="Eukaryota"/>
</dbReference>
<comment type="similarity">
    <text evidence="1">Belongs to the E3 ubiquitin-protein ligase UBR1-like family.</text>
</comment>
<accession>Q54DM5</accession>
<evidence type="ECO:0000313" key="4">
    <source>
        <dbReference type="EMBL" id="EAL61419.1"/>
    </source>
</evidence>
<dbReference type="InterPro" id="IPR044046">
    <property type="entry name" value="E3_ligase_UBR-like_C"/>
</dbReference>
<dbReference type="HOGENOM" id="CLU_712558_0_0_1"/>
<dbReference type="Proteomes" id="UP000002195">
    <property type="component" value="Unassembled WGS sequence"/>
</dbReference>
<keyword evidence="1" id="KW-0479">Metal-binding</keyword>
<dbReference type="GO" id="GO:0071596">
    <property type="term" value="P:ubiquitin-dependent protein catabolic process via the N-end rule pathway"/>
    <property type="evidence" value="ECO:0007669"/>
    <property type="project" value="UniProtKB-UniRule"/>
</dbReference>
<feature type="transmembrane region" description="Helical" evidence="2">
    <location>
        <begin position="97"/>
        <end position="117"/>
    </location>
</feature>
<dbReference type="EC" id="2.3.2.27" evidence="1"/>
<comment type="catalytic activity">
    <reaction evidence="1">
        <text>S-ubiquitinyl-[E2 ubiquitin-conjugating enzyme]-L-cysteine + [acceptor protein]-L-lysine = [E2 ubiquitin-conjugating enzyme]-L-cysteine + N(6)-ubiquitinyl-[acceptor protein]-L-lysine.</text>
        <dbReference type="EC" id="2.3.2.27"/>
    </reaction>
</comment>
<reference evidence="4 5" key="1">
    <citation type="journal article" date="2005" name="Nature">
        <title>The genome of the social amoeba Dictyostelium discoideum.</title>
        <authorList>
            <consortium name="The Dictyostelium discoideum Sequencing Consortium"/>
            <person name="Eichinger L."/>
            <person name="Pachebat J.A."/>
            <person name="Glockner G."/>
            <person name="Rajandream M.A."/>
            <person name="Sucgang R."/>
            <person name="Berriman M."/>
            <person name="Song J."/>
            <person name="Olsen R."/>
            <person name="Szafranski K."/>
            <person name="Xu Q."/>
            <person name="Tunggal B."/>
            <person name="Kummerfeld S."/>
            <person name="Madera M."/>
            <person name="Konfortov B.A."/>
            <person name="Rivero F."/>
            <person name="Bankier A.T."/>
            <person name="Lehmann R."/>
            <person name="Hamlin N."/>
            <person name="Davies R."/>
            <person name="Gaudet P."/>
            <person name="Fey P."/>
            <person name="Pilcher K."/>
            <person name="Chen G."/>
            <person name="Saunders D."/>
            <person name="Sodergren E."/>
            <person name="Davis P."/>
            <person name="Kerhornou A."/>
            <person name="Nie X."/>
            <person name="Hall N."/>
            <person name="Anjard C."/>
            <person name="Hemphill L."/>
            <person name="Bason N."/>
            <person name="Farbrother P."/>
            <person name="Desany B."/>
            <person name="Just E."/>
            <person name="Morio T."/>
            <person name="Rost R."/>
            <person name="Churcher C."/>
            <person name="Cooper J."/>
            <person name="Haydock S."/>
            <person name="van Driessche N."/>
            <person name="Cronin A."/>
            <person name="Goodhead I."/>
            <person name="Muzny D."/>
            <person name="Mourier T."/>
            <person name="Pain A."/>
            <person name="Lu M."/>
            <person name="Harper D."/>
            <person name="Lindsay R."/>
            <person name="Hauser H."/>
            <person name="James K."/>
            <person name="Quiles M."/>
            <person name="Madan Babu M."/>
            <person name="Saito T."/>
            <person name="Buchrieser C."/>
            <person name="Wardroper A."/>
            <person name="Felder M."/>
            <person name="Thangavelu M."/>
            <person name="Johnson D."/>
            <person name="Knights A."/>
            <person name="Loulseged H."/>
            <person name="Mungall K."/>
            <person name="Oliver K."/>
            <person name="Price C."/>
            <person name="Quail M.A."/>
            <person name="Urushihara H."/>
            <person name="Hernandez J."/>
            <person name="Rabbinowitsch E."/>
            <person name="Steffen D."/>
            <person name="Sanders M."/>
            <person name="Ma J."/>
            <person name="Kohara Y."/>
            <person name="Sharp S."/>
            <person name="Simmonds M."/>
            <person name="Spiegler S."/>
            <person name="Tivey A."/>
            <person name="Sugano S."/>
            <person name="White B."/>
            <person name="Walker D."/>
            <person name="Woodward J."/>
            <person name="Winckler T."/>
            <person name="Tanaka Y."/>
            <person name="Shaulsky G."/>
            <person name="Schleicher M."/>
            <person name="Weinstock G."/>
            <person name="Rosenthal A."/>
            <person name="Cox E.C."/>
            <person name="Chisholm R.L."/>
            <person name="Gibbs R."/>
            <person name="Loomis W.F."/>
            <person name="Platzer M."/>
            <person name="Kay R.R."/>
            <person name="Williams J."/>
            <person name="Dear P.H."/>
            <person name="Noegel A.A."/>
            <person name="Barrell B."/>
            <person name="Kuspa A."/>
        </authorList>
    </citation>
    <scope>NUCLEOTIDE SEQUENCE [LARGE SCALE GENOMIC DNA]</scope>
    <source>
        <strain evidence="4 5">AX4</strain>
    </source>
</reference>
<keyword evidence="1" id="KW-0833">Ubl conjugation pathway</keyword>
<dbReference type="GO" id="GO:0016567">
    <property type="term" value="P:protein ubiquitination"/>
    <property type="evidence" value="ECO:0007669"/>
    <property type="project" value="UniProtKB-UniRule"/>
</dbReference>
<comment type="pathway">
    <text evidence="1">Protein modification; protein ubiquitination.</text>
</comment>
<evidence type="ECO:0000259" key="3">
    <source>
        <dbReference type="Pfam" id="PF18995"/>
    </source>
</evidence>
<protein>
    <recommendedName>
        <fullName evidence="1">E3 ubiquitin-protein ligase</fullName>
        <ecNumber evidence="1">2.3.2.27</ecNumber>
    </recommendedName>
</protein>
<gene>
    <name evidence="4" type="ORF">DDB_G0292126</name>
</gene>
<dbReference type="PANTHER" id="PTHR21497">
    <property type="entry name" value="UBIQUITIN LIGASE E3 ALPHA-RELATED"/>
    <property type="match status" value="1"/>
</dbReference>
<comment type="caution">
    <text evidence="4">The sequence shown here is derived from an EMBL/GenBank/DDBJ whole genome shotgun (WGS) entry which is preliminary data.</text>
</comment>
<keyword evidence="5" id="KW-1185">Reference proteome</keyword>
<evidence type="ECO:0000256" key="1">
    <source>
        <dbReference type="RuleBase" id="RU366018"/>
    </source>
</evidence>
<keyword evidence="2" id="KW-0472">Membrane</keyword>
<comment type="function">
    <text evidence="1">Ubiquitin ligase protein which is a component of the N-end rule pathway. Recognizes and binds to proteins bearing specific N-terminal residues that are destabilizing according to the N-end rule, leading to their ubiquitination and subsequent degradation.</text>
</comment>
<evidence type="ECO:0000313" key="5">
    <source>
        <dbReference type="Proteomes" id="UP000002195"/>
    </source>
</evidence>
<name>Q54DM5_DICDI</name>
<dbReference type="PaxDb" id="44689-DDB0184243"/>
<keyword evidence="1" id="KW-0862">Zinc</keyword>
<dbReference type="VEuPathDB" id="AmoebaDB:DDB_G0292126"/>
<dbReference type="InterPro" id="IPR039164">
    <property type="entry name" value="UBR1-like"/>
</dbReference>
<dbReference type="KEGG" id="ddi:DDB_G0292126"/>
<feature type="domain" description="E3 ubiquitin-protein ligase UBR-like C-terminal" evidence="3">
    <location>
        <begin position="131"/>
        <end position="367"/>
    </location>
</feature>
<keyword evidence="1" id="KW-0808">Transferase</keyword>
<dbReference type="GO" id="GO:0008270">
    <property type="term" value="F:zinc ion binding"/>
    <property type="evidence" value="ECO:0007669"/>
    <property type="project" value="UniProtKB-UniRule"/>
</dbReference>
<evidence type="ECO:0000256" key="2">
    <source>
        <dbReference type="SAM" id="Phobius"/>
    </source>
</evidence>
<proteinExistence type="inferred from homology"/>
<dbReference type="RefSeq" id="XP_629847.1">
    <property type="nucleotide sequence ID" value="XM_629845.1"/>
</dbReference>
<organism evidence="4 5">
    <name type="scientific">Dictyostelium discoideum</name>
    <name type="common">Social amoeba</name>
    <dbReference type="NCBI Taxonomy" id="44689"/>
    <lineage>
        <taxon>Eukaryota</taxon>
        <taxon>Amoebozoa</taxon>
        <taxon>Evosea</taxon>
        <taxon>Eumycetozoa</taxon>
        <taxon>Dictyostelia</taxon>
        <taxon>Dictyosteliales</taxon>
        <taxon>Dictyosteliaceae</taxon>
        <taxon>Dictyostelium</taxon>
    </lineage>
</organism>
<dbReference type="EMBL" id="AAFI02000187">
    <property type="protein sequence ID" value="EAL61419.1"/>
    <property type="molecule type" value="Genomic_DNA"/>
</dbReference>
<dbReference type="AlphaFoldDB" id="Q54DM5"/>
<dbReference type="PANTHER" id="PTHR21497:SF49">
    <property type="entry name" value="E3 UBIQUITIN-PROTEIN LIGASE"/>
    <property type="match status" value="1"/>
</dbReference>
<keyword evidence="2" id="KW-0812">Transmembrane</keyword>
<dbReference type="Pfam" id="PF18995">
    <property type="entry name" value="PRT6_C"/>
    <property type="match status" value="1"/>
</dbReference>